<evidence type="ECO:0000259" key="6">
    <source>
        <dbReference type="SMART" id="SM00563"/>
    </source>
</evidence>
<evidence type="ECO:0000313" key="8">
    <source>
        <dbReference type="Proteomes" id="UP000289440"/>
    </source>
</evidence>
<evidence type="ECO:0000256" key="4">
    <source>
        <dbReference type="ARBA" id="ARBA00023098"/>
    </source>
</evidence>
<dbReference type="SMART" id="SM00563">
    <property type="entry name" value="PlsC"/>
    <property type="match status" value="1"/>
</dbReference>
<dbReference type="KEGG" id="mnu:NCTC10166_00697"/>
<feature type="domain" description="Phospholipid/glycerol acyltransferase" evidence="6">
    <location>
        <begin position="72"/>
        <end position="197"/>
    </location>
</feature>
<accession>A0A449A630</accession>
<protein>
    <submittedName>
        <fullName evidence="7">1-acyl-sn-glycerol-3-phosphate acyltransferase</fullName>
    </submittedName>
</protein>
<evidence type="ECO:0000256" key="2">
    <source>
        <dbReference type="ARBA" id="ARBA00022516"/>
    </source>
</evidence>
<dbReference type="PANTHER" id="PTHR10434">
    <property type="entry name" value="1-ACYL-SN-GLYCEROL-3-PHOSPHATE ACYLTRANSFERASE"/>
    <property type="match status" value="1"/>
</dbReference>
<gene>
    <name evidence="7" type="primary">plsC</name>
    <name evidence="7" type="ORF">NCTC10166_00697</name>
</gene>
<keyword evidence="4" id="KW-0443">Lipid metabolism</keyword>
<dbReference type="EMBL" id="LR214951">
    <property type="protein sequence ID" value="VEU59715.1"/>
    <property type="molecule type" value="Genomic_DNA"/>
</dbReference>
<reference evidence="7 8" key="1">
    <citation type="submission" date="2019-01" db="EMBL/GenBank/DDBJ databases">
        <authorList>
            <consortium name="Pathogen Informatics"/>
        </authorList>
    </citation>
    <scope>NUCLEOTIDE SEQUENCE [LARGE SCALE GENOMIC DNA]</scope>
    <source>
        <strain evidence="7 8">NCTC10166</strain>
    </source>
</reference>
<sequence>MLPRIKLILLSPIWLFRLNKLRKLAKKYRKNKLELNAQARNNLILKYSSKILKIYNVKVNVINPEAIPKSSSLIMANHLSNADAFILFNALQANLESKDEPKKILTFLAKTELQRKRTIKNILSLIDTFFIDRTKIKESVKTLENFGKFVKDNKTYGVVFPEGTRSKDGNMQEFKKAPFSLAKKSLLNILPVTINYSGDTFNSLRSKQLVVDVYIHPLIKSSTISMLSIESLKNKTFETIASKYIPSTPEKNKK</sequence>
<keyword evidence="3 7" id="KW-0808">Transferase</keyword>
<dbReference type="SUPFAM" id="SSF69593">
    <property type="entry name" value="Glycerol-3-phosphate (1)-acyltransferase"/>
    <property type="match status" value="1"/>
</dbReference>
<keyword evidence="8" id="KW-1185">Reference proteome</keyword>
<evidence type="ECO:0000256" key="5">
    <source>
        <dbReference type="ARBA" id="ARBA00023315"/>
    </source>
</evidence>
<comment type="pathway">
    <text evidence="1">Lipid metabolism.</text>
</comment>
<evidence type="ECO:0000313" key="7">
    <source>
        <dbReference type="EMBL" id="VEU59715.1"/>
    </source>
</evidence>
<name>A0A449A630_9BACT</name>
<keyword evidence="2" id="KW-0444">Lipid biosynthesis</keyword>
<evidence type="ECO:0000256" key="3">
    <source>
        <dbReference type="ARBA" id="ARBA00022679"/>
    </source>
</evidence>
<dbReference type="Pfam" id="PF01553">
    <property type="entry name" value="Acyltransferase"/>
    <property type="match status" value="1"/>
</dbReference>
<dbReference type="PANTHER" id="PTHR10434:SF64">
    <property type="entry name" value="1-ACYL-SN-GLYCEROL-3-PHOSPHATE ACYLTRANSFERASE-RELATED"/>
    <property type="match status" value="1"/>
</dbReference>
<dbReference type="CDD" id="cd07989">
    <property type="entry name" value="LPLAT_AGPAT-like"/>
    <property type="match status" value="1"/>
</dbReference>
<dbReference type="Proteomes" id="UP000289440">
    <property type="component" value="Chromosome"/>
</dbReference>
<dbReference type="GO" id="GO:0003841">
    <property type="term" value="F:1-acylglycerol-3-phosphate O-acyltransferase activity"/>
    <property type="evidence" value="ECO:0007669"/>
    <property type="project" value="TreeGrafter"/>
</dbReference>
<dbReference type="InterPro" id="IPR002123">
    <property type="entry name" value="Plipid/glycerol_acylTrfase"/>
</dbReference>
<dbReference type="GO" id="GO:0006654">
    <property type="term" value="P:phosphatidic acid biosynthetic process"/>
    <property type="evidence" value="ECO:0007669"/>
    <property type="project" value="TreeGrafter"/>
</dbReference>
<dbReference type="OrthoDB" id="9803035at2"/>
<keyword evidence="5 7" id="KW-0012">Acyltransferase</keyword>
<evidence type="ECO:0000256" key="1">
    <source>
        <dbReference type="ARBA" id="ARBA00005189"/>
    </source>
</evidence>
<dbReference type="AlphaFoldDB" id="A0A449A630"/>
<dbReference type="RefSeq" id="WP_129720086.1">
    <property type="nucleotide sequence ID" value="NZ_LR214951.1"/>
</dbReference>
<organism evidence="7 8">
    <name type="scientific">Mesomycoplasma neurolyticum</name>
    <dbReference type="NCBI Taxonomy" id="2120"/>
    <lineage>
        <taxon>Bacteria</taxon>
        <taxon>Bacillati</taxon>
        <taxon>Mycoplasmatota</taxon>
        <taxon>Mycoplasmoidales</taxon>
        <taxon>Metamycoplasmataceae</taxon>
        <taxon>Mesomycoplasma</taxon>
    </lineage>
</organism>
<proteinExistence type="predicted"/>